<reference evidence="3" key="1">
    <citation type="submission" date="2017-11" db="EMBL/GenBank/DDBJ databases">
        <title>The draft genome sequence of Chromatocurvus sp. F02.</title>
        <authorList>
            <person name="Du Z.-J."/>
            <person name="Chang Y.-Q."/>
        </authorList>
    </citation>
    <scope>NUCLEOTIDE SEQUENCE [LARGE SCALE GENOMIC DNA]</scope>
    <source>
        <strain evidence="3">F02</strain>
    </source>
</reference>
<keyword evidence="3" id="KW-1185">Reference proteome</keyword>
<dbReference type="Pfam" id="PF04391">
    <property type="entry name" value="DUF533"/>
    <property type="match status" value="1"/>
</dbReference>
<keyword evidence="1" id="KW-0812">Transmembrane</keyword>
<dbReference type="OrthoDB" id="5459344at2"/>
<evidence type="ECO:0000313" key="2">
    <source>
        <dbReference type="EMBL" id="PLW81360.1"/>
    </source>
</evidence>
<evidence type="ECO:0000256" key="1">
    <source>
        <dbReference type="SAM" id="Phobius"/>
    </source>
</evidence>
<comment type="caution">
    <text evidence="2">The sequence shown here is derived from an EMBL/GenBank/DDBJ whole genome shotgun (WGS) entry which is preliminary data.</text>
</comment>
<name>A0A2N5XYZ4_9GAMM</name>
<dbReference type="AlphaFoldDB" id="A0A2N5XYZ4"/>
<organism evidence="2 3">
    <name type="scientific">Kineobactrum sediminis</name>
    <dbReference type="NCBI Taxonomy" id="1905677"/>
    <lineage>
        <taxon>Bacteria</taxon>
        <taxon>Pseudomonadati</taxon>
        <taxon>Pseudomonadota</taxon>
        <taxon>Gammaproteobacteria</taxon>
        <taxon>Cellvibrionales</taxon>
        <taxon>Halieaceae</taxon>
        <taxon>Kineobactrum</taxon>
    </lineage>
</organism>
<accession>A0A2N5XYZ4</accession>
<keyword evidence="1" id="KW-0472">Membrane</keyword>
<protein>
    <submittedName>
        <fullName evidence="2">DUF533 domain-containing protein</fullName>
    </submittedName>
</protein>
<dbReference type="InterPro" id="IPR007486">
    <property type="entry name" value="YebE"/>
</dbReference>
<sequence length="219" mass="22908">MNFDKIVSNLASSGVLGGLAGGAVGGALVNSKKARKTAGTLLKVGGVAALGTLAWKAYRGYQDGNASPASATTPSTNDPVWQGIKKQQFAISTDDSQQGSTALLLVQAMIAAACADGHMDGDERQRIMARVGEMGLAADEKALVFDALQAPLSLAELCERVDSPELAAEVYLSSMMAVDRGRTEAEFYLDALAFRLGLPEGLVIRLQQEVAKVEHKALA</sequence>
<gene>
    <name evidence="2" type="ORF">CWI75_16130</name>
</gene>
<feature type="transmembrane region" description="Helical" evidence="1">
    <location>
        <begin position="6"/>
        <end position="29"/>
    </location>
</feature>
<dbReference type="InterPro" id="IPR029024">
    <property type="entry name" value="TerB-like"/>
</dbReference>
<dbReference type="Gene3D" id="1.10.3680.10">
    <property type="entry name" value="TerB-like"/>
    <property type="match status" value="1"/>
</dbReference>
<dbReference type="RefSeq" id="WP_101522561.1">
    <property type="nucleotide sequence ID" value="NZ_PKLZ01000014.1"/>
</dbReference>
<proteinExistence type="predicted"/>
<evidence type="ECO:0000313" key="3">
    <source>
        <dbReference type="Proteomes" id="UP000234845"/>
    </source>
</evidence>
<dbReference type="SUPFAM" id="SSF158682">
    <property type="entry name" value="TerB-like"/>
    <property type="match status" value="1"/>
</dbReference>
<dbReference type="Proteomes" id="UP000234845">
    <property type="component" value="Unassembled WGS sequence"/>
</dbReference>
<dbReference type="EMBL" id="PKLZ01000014">
    <property type="protein sequence ID" value="PLW81360.1"/>
    <property type="molecule type" value="Genomic_DNA"/>
</dbReference>
<dbReference type="CDD" id="cd07178">
    <property type="entry name" value="terB_like_YebE"/>
    <property type="match status" value="1"/>
</dbReference>
<keyword evidence="1" id="KW-1133">Transmembrane helix</keyword>